<organism evidence="3 4">
    <name type="scientific">Flavisolibacter tropicus</name>
    <dbReference type="NCBI Taxonomy" id="1492898"/>
    <lineage>
        <taxon>Bacteria</taxon>
        <taxon>Pseudomonadati</taxon>
        <taxon>Bacteroidota</taxon>
        <taxon>Chitinophagia</taxon>
        <taxon>Chitinophagales</taxon>
        <taxon>Chitinophagaceae</taxon>
        <taxon>Flavisolibacter</taxon>
    </lineage>
</organism>
<dbReference type="OrthoDB" id="630606at2"/>
<name>A0A172TZH8_9BACT</name>
<evidence type="ECO:0000256" key="1">
    <source>
        <dbReference type="SAM" id="MobiDB-lite"/>
    </source>
</evidence>
<dbReference type="KEGG" id="fla:SY85_20445"/>
<accession>A0A172TZH8</accession>
<gene>
    <name evidence="3" type="ORF">SY85_20445</name>
</gene>
<dbReference type="RefSeq" id="WP_066407067.1">
    <property type="nucleotide sequence ID" value="NZ_CP011390.1"/>
</dbReference>
<feature type="transmembrane region" description="Helical" evidence="2">
    <location>
        <begin position="44"/>
        <end position="63"/>
    </location>
</feature>
<keyword evidence="4" id="KW-1185">Reference proteome</keyword>
<evidence type="ECO:0000256" key="2">
    <source>
        <dbReference type="SAM" id="Phobius"/>
    </source>
</evidence>
<evidence type="ECO:0008006" key="5">
    <source>
        <dbReference type="Google" id="ProtNLM"/>
    </source>
</evidence>
<dbReference type="EMBL" id="CP011390">
    <property type="protein sequence ID" value="ANE52495.1"/>
    <property type="molecule type" value="Genomic_DNA"/>
</dbReference>
<keyword evidence="2" id="KW-1133">Transmembrane helix</keyword>
<protein>
    <recommendedName>
        <fullName evidence="5">Outer membrane protein beta-barrel domain-containing protein</fullName>
    </recommendedName>
</protein>
<reference evidence="4" key="1">
    <citation type="submission" date="2015-01" db="EMBL/GenBank/DDBJ databases">
        <title>Flavisolibacter sp./LCS9/ whole genome sequencing.</title>
        <authorList>
            <person name="Kim M.K."/>
            <person name="Srinivasan S."/>
            <person name="Lee J.-J."/>
        </authorList>
    </citation>
    <scope>NUCLEOTIDE SEQUENCE [LARGE SCALE GENOMIC DNA]</scope>
    <source>
        <strain evidence="4">LCS9</strain>
    </source>
</reference>
<dbReference type="STRING" id="1492898.SY85_20445"/>
<keyword evidence="2" id="KW-0472">Membrane</keyword>
<feature type="compositionally biased region" description="Low complexity" evidence="1">
    <location>
        <begin position="89"/>
        <end position="101"/>
    </location>
</feature>
<dbReference type="Proteomes" id="UP000077177">
    <property type="component" value="Chromosome"/>
</dbReference>
<evidence type="ECO:0000313" key="3">
    <source>
        <dbReference type="EMBL" id="ANE52495.1"/>
    </source>
</evidence>
<feature type="region of interest" description="Disordered" evidence="1">
    <location>
        <begin position="158"/>
        <end position="177"/>
    </location>
</feature>
<feature type="compositionally biased region" description="Polar residues" evidence="1">
    <location>
        <begin position="165"/>
        <end position="176"/>
    </location>
</feature>
<feature type="region of interest" description="Disordered" evidence="1">
    <location>
        <begin position="81"/>
        <end position="105"/>
    </location>
</feature>
<evidence type="ECO:0000313" key="4">
    <source>
        <dbReference type="Proteomes" id="UP000077177"/>
    </source>
</evidence>
<reference evidence="3 4" key="2">
    <citation type="journal article" date="2016" name="Int. J. Syst. Evol. Microbiol.">
        <title>Flavisolibacter tropicus sp. nov., isolated from tropical soil.</title>
        <authorList>
            <person name="Lee J.J."/>
            <person name="Kang M.S."/>
            <person name="Kim G.S."/>
            <person name="Lee C.S."/>
            <person name="Lim S."/>
            <person name="Lee J."/>
            <person name="Roh S.H."/>
            <person name="Kang H."/>
            <person name="Ha J.M."/>
            <person name="Bae S."/>
            <person name="Jung H.Y."/>
            <person name="Kim M.K."/>
        </authorList>
    </citation>
    <scope>NUCLEOTIDE SEQUENCE [LARGE SCALE GENOMIC DNA]</scope>
    <source>
        <strain evidence="3 4">LCS9</strain>
    </source>
</reference>
<sequence>MESNFLNDEFEDFLKQSADGIRMRPSDQVWQGIAANLKKRRRRVAFASSAFLLLSSVLGYFLIDNSKQLAPTPVATLPSEIQGKNNVPSSPSHSLTSTASTEAKVIDIKQRPTNATGNAVTADQSTYQQKNNGADQSQHVPTLMTLTAINGFTPTVVDSDPVASETEQASANTPETPTKYPLSIESVTNLFKAGRKKAKLGVQVFFTPTVSYRKLSENKSYLRSLPQPNLLTSNPRPSINVNDAVTHKPDLGLELGLATRYPITHSINLRGGLQFNINRYDIKAFKSSPEVATIALNRGNDNGVDYVGSISDYRNFNGYKSDWLQNFYFQVSAPLGAEVHFNNNNKTHFGVAGTVQPTYLIGDRTYVISSDYKNYSEVPWLTRRWNVNASAEAFVSYSTGRMNWQVGPQMRYQLLSSFIEKYPVKENLFDFGFKVGVSINKKEAEKKDSEYPK</sequence>
<proteinExistence type="predicted"/>
<keyword evidence="2" id="KW-0812">Transmembrane</keyword>
<dbReference type="AlphaFoldDB" id="A0A172TZH8"/>